<reference evidence="2" key="1">
    <citation type="journal article" date="2014" name="Front. Microbiol.">
        <title>High frequency of phylogenetically diverse reductive dehalogenase-homologous genes in deep subseafloor sedimentary metagenomes.</title>
        <authorList>
            <person name="Kawai M."/>
            <person name="Futagami T."/>
            <person name="Toyoda A."/>
            <person name="Takaki Y."/>
            <person name="Nishi S."/>
            <person name="Hori S."/>
            <person name="Arai W."/>
            <person name="Tsubouchi T."/>
            <person name="Morono Y."/>
            <person name="Uchiyama I."/>
            <person name="Ito T."/>
            <person name="Fujiyama A."/>
            <person name="Inagaki F."/>
            <person name="Takami H."/>
        </authorList>
    </citation>
    <scope>NUCLEOTIDE SEQUENCE</scope>
    <source>
        <strain evidence="2">Expedition CK06-06</strain>
    </source>
</reference>
<feature type="non-terminal residue" evidence="2">
    <location>
        <position position="1"/>
    </location>
</feature>
<sequence>VPISLVIPIIEDERTSHKIPAEMTMASVIIIPSLRFLPVILALSLLI</sequence>
<proteinExistence type="predicted"/>
<gene>
    <name evidence="2" type="ORF">S06H3_05022</name>
</gene>
<keyword evidence="1" id="KW-1133">Transmembrane helix</keyword>
<name>X1K1T4_9ZZZZ</name>
<dbReference type="AlphaFoldDB" id="X1K1T4"/>
<evidence type="ECO:0000313" key="2">
    <source>
        <dbReference type="EMBL" id="GAI00468.1"/>
    </source>
</evidence>
<accession>X1K1T4</accession>
<comment type="caution">
    <text evidence="2">The sequence shown here is derived from an EMBL/GenBank/DDBJ whole genome shotgun (WGS) entry which is preliminary data.</text>
</comment>
<dbReference type="EMBL" id="BARV01001820">
    <property type="protein sequence ID" value="GAI00468.1"/>
    <property type="molecule type" value="Genomic_DNA"/>
</dbReference>
<keyword evidence="1" id="KW-0812">Transmembrane</keyword>
<evidence type="ECO:0000256" key="1">
    <source>
        <dbReference type="SAM" id="Phobius"/>
    </source>
</evidence>
<protein>
    <submittedName>
        <fullName evidence="2">Uncharacterized protein</fullName>
    </submittedName>
</protein>
<feature type="transmembrane region" description="Helical" evidence="1">
    <location>
        <begin position="25"/>
        <end position="46"/>
    </location>
</feature>
<organism evidence="2">
    <name type="scientific">marine sediment metagenome</name>
    <dbReference type="NCBI Taxonomy" id="412755"/>
    <lineage>
        <taxon>unclassified sequences</taxon>
        <taxon>metagenomes</taxon>
        <taxon>ecological metagenomes</taxon>
    </lineage>
</organism>
<keyword evidence="1" id="KW-0472">Membrane</keyword>